<evidence type="ECO:0000313" key="8">
    <source>
        <dbReference type="Proteomes" id="UP001558713"/>
    </source>
</evidence>
<dbReference type="SUPFAM" id="SSF49723">
    <property type="entry name" value="Lipase/lipooxygenase domain (PLAT/LH2 domain)"/>
    <property type="match status" value="1"/>
</dbReference>
<evidence type="ECO:0000256" key="4">
    <source>
        <dbReference type="ARBA" id="ARBA00056698"/>
    </source>
</evidence>
<dbReference type="PANTHER" id="PTHR31718">
    <property type="entry name" value="PLAT DOMAIN-CONTAINING PROTEIN"/>
    <property type="match status" value="1"/>
</dbReference>
<dbReference type="InterPro" id="IPR010417">
    <property type="entry name" value="Embryo-specific_ATS3"/>
</dbReference>
<feature type="chain" id="PRO_5044770877" evidence="6">
    <location>
        <begin position="29"/>
        <end position="167"/>
    </location>
</feature>
<dbReference type="Proteomes" id="UP001558713">
    <property type="component" value="Unassembled WGS sequence"/>
</dbReference>
<dbReference type="FunFam" id="2.60.60.20:FF:000026">
    <property type="entry name" value="Embryo-specific protein ATS3A"/>
    <property type="match status" value="1"/>
</dbReference>
<feature type="signal peptide" evidence="6">
    <location>
        <begin position="1"/>
        <end position="28"/>
    </location>
</feature>
<organism evidence="7 8">
    <name type="scientific">Cardamine amara subsp. amara</name>
    <dbReference type="NCBI Taxonomy" id="228776"/>
    <lineage>
        <taxon>Eukaryota</taxon>
        <taxon>Viridiplantae</taxon>
        <taxon>Streptophyta</taxon>
        <taxon>Embryophyta</taxon>
        <taxon>Tracheophyta</taxon>
        <taxon>Spermatophyta</taxon>
        <taxon>Magnoliopsida</taxon>
        <taxon>eudicotyledons</taxon>
        <taxon>Gunneridae</taxon>
        <taxon>Pentapetalae</taxon>
        <taxon>rosids</taxon>
        <taxon>malvids</taxon>
        <taxon>Brassicales</taxon>
        <taxon>Brassicaceae</taxon>
        <taxon>Cardamineae</taxon>
        <taxon>Cardamine</taxon>
    </lineage>
</organism>
<keyword evidence="3 6" id="KW-0732">Signal</keyword>
<dbReference type="CDD" id="cd00113">
    <property type="entry name" value="PLAT"/>
    <property type="match status" value="1"/>
</dbReference>
<evidence type="ECO:0000313" key="7">
    <source>
        <dbReference type="EMBL" id="KAL1196846.1"/>
    </source>
</evidence>
<dbReference type="Pfam" id="PF06232">
    <property type="entry name" value="ATS3"/>
    <property type="match status" value="1"/>
</dbReference>
<keyword evidence="2" id="KW-0964">Secreted</keyword>
<comment type="subcellular location">
    <subcellularLocation>
        <location evidence="1">Secreted</location>
    </subcellularLocation>
</comment>
<sequence>MSRSTKMASLQLLIFLCFVFPILFSVSGSIVSKPPYATKTFNVSLIKNFGSCAYTVIISTSCSSPRYTRDQISLAFGDRHGNQVYAPRLDDPGTRTFERCSSDTFEINGPCANQICYVYLYRSGPDGWIPESVRIFSYGSKAVTFSYNTHAPESIWYGHNYCNSMSR</sequence>
<comment type="caution">
    <text evidence="7">The sequence shown here is derived from an EMBL/GenBank/DDBJ whole genome shotgun (WGS) entry which is preliminary data.</text>
</comment>
<name>A0ABD1ADF4_CARAN</name>
<accession>A0ABD1ADF4</accession>
<dbReference type="InterPro" id="IPR036392">
    <property type="entry name" value="PLAT/LH2_dom_sf"/>
</dbReference>
<gene>
    <name evidence="7" type="ORF">V5N11_024655</name>
</gene>
<comment type="subunit">
    <text evidence="5">Interacts with EULS3 (via N-terminus).</text>
</comment>
<evidence type="ECO:0000256" key="1">
    <source>
        <dbReference type="ARBA" id="ARBA00004613"/>
    </source>
</evidence>
<comment type="function">
    <text evidence="4">May play a role during embryo development.</text>
</comment>
<dbReference type="PANTHER" id="PTHR31718:SF37">
    <property type="entry name" value="PLAT DOMAIN-CONTAINING PROTEIN"/>
    <property type="match status" value="1"/>
</dbReference>
<reference evidence="7 8" key="1">
    <citation type="submission" date="2024-04" db="EMBL/GenBank/DDBJ databases">
        <title>Genome assembly C_amara_ONT_v2.</title>
        <authorList>
            <person name="Yant L."/>
            <person name="Moore C."/>
            <person name="Slenker M."/>
        </authorList>
    </citation>
    <scope>NUCLEOTIDE SEQUENCE [LARGE SCALE GENOMIC DNA]</scope>
    <source>
        <tissue evidence="7">Leaf</tissue>
    </source>
</reference>
<evidence type="ECO:0000256" key="5">
    <source>
        <dbReference type="ARBA" id="ARBA00065761"/>
    </source>
</evidence>
<dbReference type="GO" id="GO:0005576">
    <property type="term" value="C:extracellular region"/>
    <property type="evidence" value="ECO:0007669"/>
    <property type="project" value="UniProtKB-SubCell"/>
</dbReference>
<proteinExistence type="predicted"/>
<evidence type="ECO:0000256" key="6">
    <source>
        <dbReference type="SAM" id="SignalP"/>
    </source>
</evidence>
<evidence type="ECO:0000256" key="3">
    <source>
        <dbReference type="ARBA" id="ARBA00022729"/>
    </source>
</evidence>
<evidence type="ECO:0000256" key="2">
    <source>
        <dbReference type="ARBA" id="ARBA00022525"/>
    </source>
</evidence>
<dbReference type="EMBL" id="JBANAX010000696">
    <property type="protein sequence ID" value="KAL1196846.1"/>
    <property type="molecule type" value="Genomic_DNA"/>
</dbReference>
<dbReference type="Gene3D" id="2.60.60.20">
    <property type="entry name" value="PLAT/LH2 domain"/>
    <property type="match status" value="1"/>
</dbReference>
<protein>
    <submittedName>
        <fullName evidence="7">Embryo-specific protein ATS3B</fullName>
    </submittedName>
</protein>
<dbReference type="AlphaFoldDB" id="A0ABD1ADF4"/>
<keyword evidence="8" id="KW-1185">Reference proteome</keyword>